<keyword evidence="3 5" id="KW-0732">Signal</keyword>
<evidence type="ECO:0000313" key="7">
    <source>
        <dbReference type="Proteomes" id="UP000180254"/>
    </source>
</evidence>
<keyword evidence="7" id="KW-1185">Reference proteome</keyword>
<feature type="binding site" evidence="4">
    <location>
        <position position="241"/>
    </location>
    <ligand>
        <name>Fe cation</name>
        <dbReference type="ChEBI" id="CHEBI:24875"/>
    </ligand>
</feature>
<dbReference type="EMBL" id="MKIE01000006">
    <property type="protein sequence ID" value="OHW61898.1"/>
    <property type="molecule type" value="Genomic_DNA"/>
</dbReference>
<dbReference type="SUPFAM" id="SSF53850">
    <property type="entry name" value="Periplasmic binding protein-like II"/>
    <property type="match status" value="1"/>
</dbReference>
<feature type="chain" id="PRO_5038443615" evidence="5">
    <location>
        <begin position="24"/>
        <end position="359"/>
    </location>
</feature>
<dbReference type="STRING" id="39480.EUAN_16610"/>
<sequence>MNLFKKKLGLLAATAAIGSMVLAGCTGGSGSESESSSTEKKEAGVLNIYSSRHYDTDQELYKIFEQETGVKINVVEGKGDELIERLKREGKDTEADLLVTADAGMLHKAKTEGLFQSIESETIEKNIEEKLLDPDREWVGLTKRARVIVYDKNSVDPSELSTYEDLASEKWKNEILIRSSENIYNQSIMASFLELNGEEAAKNWASGIVSNMAREPQGGDTDQVKAVAAGEGKIAVANTYYVGKLINSSDPEEVKVGESVGVFFPNQETTGTHVNVTGAGIIKTSKNAENALAFLEFLSGEKAQRLFADSNSEYPGNPSVEPSETLKAWGEFKEQDINLAILGERNSEAVKIMNEVGWK</sequence>
<proteinExistence type="inferred from homology"/>
<dbReference type="InterPro" id="IPR026045">
    <property type="entry name" value="Ferric-bd"/>
</dbReference>
<dbReference type="PROSITE" id="PS51257">
    <property type="entry name" value="PROKAR_LIPOPROTEIN"/>
    <property type="match status" value="1"/>
</dbReference>
<evidence type="ECO:0000256" key="1">
    <source>
        <dbReference type="ARBA" id="ARBA00008520"/>
    </source>
</evidence>
<reference evidence="6 7" key="1">
    <citation type="submission" date="2016-09" db="EMBL/GenBank/DDBJ databases">
        <title>Genome sequence of Eubacterium angustum.</title>
        <authorList>
            <person name="Poehlein A."/>
            <person name="Daniel R."/>
        </authorList>
    </citation>
    <scope>NUCLEOTIDE SEQUENCE [LARGE SCALE GENOMIC DNA]</scope>
    <source>
        <strain evidence="6 7">DSM 1989</strain>
    </source>
</reference>
<dbReference type="PIRSF" id="PIRSF002825">
    <property type="entry name" value="CfbpA"/>
    <property type="match status" value="1"/>
</dbReference>
<gene>
    <name evidence="6" type="primary">futA1</name>
    <name evidence="6" type="ORF">EUAN_16610</name>
</gene>
<evidence type="ECO:0000313" key="6">
    <source>
        <dbReference type="EMBL" id="OHW61898.1"/>
    </source>
</evidence>
<accession>A0A1S1V5N4</accession>
<dbReference type="RefSeq" id="WP_071063536.1">
    <property type="nucleotide sequence ID" value="NZ_MKIE01000006.1"/>
</dbReference>
<evidence type="ECO:0000256" key="4">
    <source>
        <dbReference type="PIRSR" id="PIRSR002825-1"/>
    </source>
</evidence>
<dbReference type="GO" id="GO:0046872">
    <property type="term" value="F:metal ion binding"/>
    <property type="evidence" value="ECO:0007669"/>
    <property type="project" value="UniProtKB-KW"/>
</dbReference>
<evidence type="ECO:0000256" key="3">
    <source>
        <dbReference type="ARBA" id="ARBA00022729"/>
    </source>
</evidence>
<dbReference type="AlphaFoldDB" id="A0A1S1V5N4"/>
<keyword evidence="2" id="KW-0813">Transport</keyword>
<dbReference type="CDD" id="cd13542">
    <property type="entry name" value="PBP2_FutA1_ilke"/>
    <property type="match status" value="1"/>
</dbReference>
<dbReference type="Proteomes" id="UP000180254">
    <property type="component" value="Unassembled WGS sequence"/>
</dbReference>
<dbReference type="PANTHER" id="PTHR30006:SF15">
    <property type="entry name" value="IRON-UTILIZATION PERIPLASMIC PROTEIN"/>
    <property type="match status" value="1"/>
</dbReference>
<dbReference type="Gene3D" id="3.40.190.10">
    <property type="entry name" value="Periplasmic binding protein-like II"/>
    <property type="match status" value="2"/>
</dbReference>
<organism evidence="6 7">
    <name type="scientific">Andreesenia angusta</name>
    <dbReference type="NCBI Taxonomy" id="39480"/>
    <lineage>
        <taxon>Bacteria</taxon>
        <taxon>Bacillati</taxon>
        <taxon>Bacillota</taxon>
        <taxon>Tissierellia</taxon>
        <taxon>Tissierellales</taxon>
        <taxon>Gottschalkiaceae</taxon>
        <taxon>Andreesenia</taxon>
    </lineage>
</organism>
<evidence type="ECO:0000256" key="5">
    <source>
        <dbReference type="SAM" id="SignalP"/>
    </source>
</evidence>
<protein>
    <submittedName>
        <fullName evidence="6">Iron uptake protein A1</fullName>
    </submittedName>
</protein>
<dbReference type="PANTHER" id="PTHR30006">
    <property type="entry name" value="THIAMINE-BINDING PERIPLASMIC PROTEIN-RELATED"/>
    <property type="match status" value="1"/>
</dbReference>
<keyword evidence="4" id="KW-0408">Iron</keyword>
<dbReference type="GO" id="GO:0030288">
    <property type="term" value="C:outer membrane-bounded periplasmic space"/>
    <property type="evidence" value="ECO:0007669"/>
    <property type="project" value="TreeGrafter"/>
</dbReference>
<comment type="caution">
    <text evidence="6">The sequence shown here is derived from an EMBL/GenBank/DDBJ whole genome shotgun (WGS) entry which is preliminary data.</text>
</comment>
<keyword evidence="2" id="KW-0406">Ion transport</keyword>
<keyword evidence="2" id="KW-0410">Iron transport</keyword>
<keyword evidence="4" id="KW-0479">Metal-binding</keyword>
<comment type="similarity">
    <text evidence="1">Belongs to the bacterial solute-binding protein 1 family.</text>
</comment>
<feature type="binding site" evidence="4">
    <location>
        <position position="53"/>
    </location>
    <ligand>
        <name>Fe cation</name>
        <dbReference type="ChEBI" id="CHEBI:24875"/>
    </ligand>
</feature>
<name>A0A1S1V5N4_9FIRM</name>
<dbReference type="Pfam" id="PF13343">
    <property type="entry name" value="SBP_bac_6"/>
    <property type="match status" value="1"/>
</dbReference>
<feature type="signal peptide" evidence="5">
    <location>
        <begin position="1"/>
        <end position="23"/>
    </location>
</feature>
<evidence type="ECO:0000256" key="2">
    <source>
        <dbReference type="ARBA" id="ARBA00022496"/>
    </source>
</evidence>
<feature type="binding site" evidence="4">
    <location>
        <position position="240"/>
    </location>
    <ligand>
        <name>Fe cation</name>
        <dbReference type="ChEBI" id="CHEBI:24875"/>
    </ligand>
</feature>
<dbReference type="GO" id="GO:0006826">
    <property type="term" value="P:iron ion transport"/>
    <property type="evidence" value="ECO:0007669"/>
    <property type="project" value="UniProtKB-KW"/>
</dbReference>